<dbReference type="SMART" id="SM00228">
    <property type="entry name" value="PDZ"/>
    <property type="match status" value="1"/>
</dbReference>
<proteinExistence type="predicted"/>
<dbReference type="SUPFAM" id="SSF50156">
    <property type="entry name" value="PDZ domain-like"/>
    <property type="match status" value="1"/>
</dbReference>
<dbReference type="Gene3D" id="3.30.750.170">
    <property type="match status" value="1"/>
</dbReference>
<sequence length="527" mass="55611">MTYLRPGRTTALARLFTSALAAALLLAACGGGGGAPNIGGNSGNSSSNGGTTTPPPDTSGGVTADPIPTESTLWNYWNSCAKPRTGFDASGKAFPDRQGTLQDEMLFLRGWANAYYLWYSEIPTNLHMADYSTAIDYFAKLKTNALTAAGKPKDKYHFTYSTADWDAMNAGLNLGYGITWASNSSTAPRNWLATVIEPGSPAATAGLQRGDLLLYVDGVDFVNASDKASVDKINAGLFPVAEGESHTLTLRRNGANYDATMKAITVSVAPVKNVKVIDTPAGKVGYMDFESHNNVSEKQLVDAITQLKAANVTDLIIDMRYNGGGLLYVASELAYMIAGPGATSGKTFERLQYNDKSPSQAPIEFRSTAYGFTASSPIAAGTALPYLGLKRVTVLTTKGTCSASESVINGLRGVDVEVNIIGATTCGKPYGFTPTPNCGTTYFSIEFMGVNNKGFGDYPDGLAPTCSVSDDMSHAQGDTAEGMLAAALSYNQTRTCPVTANAGARMQALDLVRPEAASVKVLPQRRH</sequence>
<feature type="region of interest" description="Disordered" evidence="1">
    <location>
        <begin position="40"/>
        <end position="65"/>
    </location>
</feature>
<keyword evidence="5" id="KW-1185">Reference proteome</keyword>
<name>A0ABT2CXU4_9BURK</name>
<feature type="signal peptide" evidence="2">
    <location>
        <begin position="1"/>
        <end position="21"/>
    </location>
</feature>
<protein>
    <submittedName>
        <fullName evidence="4">S41 family peptidase</fullName>
    </submittedName>
</protein>
<evidence type="ECO:0000313" key="4">
    <source>
        <dbReference type="EMBL" id="MCS0658800.1"/>
    </source>
</evidence>
<dbReference type="Pfam" id="PF17820">
    <property type="entry name" value="PDZ_6"/>
    <property type="match status" value="1"/>
</dbReference>
<feature type="compositionally biased region" description="Low complexity" evidence="1">
    <location>
        <begin position="43"/>
        <end position="52"/>
    </location>
</feature>
<dbReference type="PANTHER" id="PTHR32060">
    <property type="entry name" value="TAIL-SPECIFIC PROTEASE"/>
    <property type="match status" value="1"/>
</dbReference>
<evidence type="ECO:0000259" key="3">
    <source>
        <dbReference type="PROSITE" id="PS50106"/>
    </source>
</evidence>
<dbReference type="PANTHER" id="PTHR32060:SF30">
    <property type="entry name" value="CARBOXY-TERMINAL PROCESSING PROTEASE CTPA"/>
    <property type="match status" value="1"/>
</dbReference>
<dbReference type="RefSeq" id="WP_258811987.1">
    <property type="nucleotide sequence ID" value="NZ_JANUGU010000003.1"/>
</dbReference>
<organism evidence="4 5">
    <name type="scientific">Massilia terrae</name>
    <dbReference type="NCBI Taxonomy" id="1811224"/>
    <lineage>
        <taxon>Bacteria</taxon>
        <taxon>Pseudomonadati</taxon>
        <taxon>Pseudomonadota</taxon>
        <taxon>Betaproteobacteria</taxon>
        <taxon>Burkholderiales</taxon>
        <taxon>Oxalobacteraceae</taxon>
        <taxon>Telluria group</taxon>
        <taxon>Massilia</taxon>
    </lineage>
</organism>
<dbReference type="InterPro" id="IPR036034">
    <property type="entry name" value="PDZ_sf"/>
</dbReference>
<dbReference type="InterPro" id="IPR001478">
    <property type="entry name" value="PDZ"/>
</dbReference>
<gene>
    <name evidence="4" type="ORF">NX778_12070</name>
</gene>
<dbReference type="InterPro" id="IPR029045">
    <property type="entry name" value="ClpP/crotonase-like_dom_sf"/>
</dbReference>
<dbReference type="PROSITE" id="PS51257">
    <property type="entry name" value="PROKAR_LIPOPROTEIN"/>
    <property type="match status" value="1"/>
</dbReference>
<evidence type="ECO:0000256" key="1">
    <source>
        <dbReference type="SAM" id="MobiDB-lite"/>
    </source>
</evidence>
<feature type="domain" description="PDZ" evidence="3">
    <location>
        <begin position="171"/>
        <end position="233"/>
    </location>
</feature>
<dbReference type="InterPro" id="IPR005151">
    <property type="entry name" value="Tail-specific_protease"/>
</dbReference>
<keyword evidence="2" id="KW-0732">Signal</keyword>
<dbReference type="SUPFAM" id="SSF52096">
    <property type="entry name" value="ClpP/crotonase"/>
    <property type="match status" value="1"/>
</dbReference>
<reference evidence="4 5" key="1">
    <citation type="submission" date="2022-08" db="EMBL/GenBank/DDBJ databases">
        <title>Reclassification of Massilia species as members of the genera Telluria, Duganella, Pseudoduganella, Mokoshia gen. nov. and Zemynaea gen. nov. using orthogonal and non-orthogonal genome-based approaches.</title>
        <authorList>
            <person name="Bowman J.P."/>
        </authorList>
    </citation>
    <scope>NUCLEOTIDE SEQUENCE [LARGE SCALE GENOMIC DNA]</scope>
    <source>
        <strain evidence="4 5">JCM 31606</strain>
    </source>
</reference>
<dbReference type="Proteomes" id="UP001204621">
    <property type="component" value="Unassembled WGS sequence"/>
</dbReference>
<feature type="chain" id="PRO_5047293694" evidence="2">
    <location>
        <begin position="22"/>
        <end position="527"/>
    </location>
</feature>
<dbReference type="EMBL" id="JANUGU010000003">
    <property type="protein sequence ID" value="MCS0658800.1"/>
    <property type="molecule type" value="Genomic_DNA"/>
</dbReference>
<dbReference type="PROSITE" id="PS50106">
    <property type="entry name" value="PDZ"/>
    <property type="match status" value="1"/>
</dbReference>
<dbReference type="Gene3D" id="2.30.42.10">
    <property type="match status" value="1"/>
</dbReference>
<dbReference type="Gene3D" id="3.90.226.10">
    <property type="entry name" value="2-enoyl-CoA Hydratase, Chain A, domain 1"/>
    <property type="match status" value="1"/>
</dbReference>
<evidence type="ECO:0000313" key="5">
    <source>
        <dbReference type="Proteomes" id="UP001204621"/>
    </source>
</evidence>
<comment type="caution">
    <text evidence="4">The sequence shown here is derived from an EMBL/GenBank/DDBJ whole genome shotgun (WGS) entry which is preliminary data.</text>
</comment>
<dbReference type="InterPro" id="IPR041489">
    <property type="entry name" value="PDZ_6"/>
</dbReference>
<evidence type="ECO:0000256" key="2">
    <source>
        <dbReference type="SAM" id="SignalP"/>
    </source>
</evidence>
<dbReference type="Pfam" id="PF03572">
    <property type="entry name" value="Peptidase_S41"/>
    <property type="match status" value="1"/>
</dbReference>
<accession>A0ABT2CXU4</accession>